<comment type="caution">
    <text evidence="2">The sequence shown here is derived from an EMBL/GenBank/DDBJ whole genome shotgun (WGS) entry which is preliminary data.</text>
</comment>
<evidence type="ECO:0000313" key="3">
    <source>
        <dbReference type="Proteomes" id="UP001596505"/>
    </source>
</evidence>
<accession>A0ABW2PXM9</accession>
<dbReference type="InterPro" id="IPR058247">
    <property type="entry name" value="DUF1453"/>
</dbReference>
<name>A0ABW2PXM9_9BACL</name>
<feature type="transmembrane region" description="Helical" evidence="1">
    <location>
        <begin position="6"/>
        <end position="22"/>
    </location>
</feature>
<feature type="transmembrane region" description="Helical" evidence="1">
    <location>
        <begin position="58"/>
        <end position="77"/>
    </location>
</feature>
<feature type="transmembrane region" description="Helical" evidence="1">
    <location>
        <begin position="34"/>
        <end position="52"/>
    </location>
</feature>
<dbReference type="Proteomes" id="UP001596505">
    <property type="component" value="Unassembled WGS sequence"/>
</dbReference>
<keyword evidence="1" id="KW-0812">Transmembrane</keyword>
<keyword evidence="3" id="KW-1185">Reference proteome</keyword>
<dbReference type="Pfam" id="PF07301">
    <property type="entry name" value="DUF1453"/>
    <property type="match status" value="1"/>
</dbReference>
<evidence type="ECO:0000256" key="1">
    <source>
        <dbReference type="SAM" id="Phobius"/>
    </source>
</evidence>
<protein>
    <submittedName>
        <fullName evidence="2">CcdC protein domain-containing protein</fullName>
    </submittedName>
</protein>
<evidence type="ECO:0000313" key="2">
    <source>
        <dbReference type="EMBL" id="MFC7394173.1"/>
    </source>
</evidence>
<keyword evidence="1" id="KW-1133">Transmembrane helix</keyword>
<dbReference type="RefSeq" id="WP_380967261.1">
    <property type="nucleotide sequence ID" value="NZ_JBHTCO010000019.1"/>
</dbReference>
<proteinExistence type="predicted"/>
<organism evidence="2 3">
    <name type="scientific">Scopulibacillus cellulosilyticus</name>
    <dbReference type="NCBI Taxonomy" id="2665665"/>
    <lineage>
        <taxon>Bacteria</taxon>
        <taxon>Bacillati</taxon>
        <taxon>Bacillota</taxon>
        <taxon>Bacilli</taxon>
        <taxon>Bacillales</taxon>
        <taxon>Sporolactobacillaceae</taxon>
        <taxon>Scopulibacillus</taxon>
    </lineage>
</organism>
<feature type="transmembrane region" description="Helical" evidence="1">
    <location>
        <begin position="146"/>
        <end position="166"/>
    </location>
</feature>
<reference evidence="3" key="1">
    <citation type="journal article" date="2019" name="Int. J. Syst. Evol. Microbiol.">
        <title>The Global Catalogue of Microorganisms (GCM) 10K type strain sequencing project: providing services to taxonomists for standard genome sequencing and annotation.</title>
        <authorList>
            <consortium name="The Broad Institute Genomics Platform"/>
            <consortium name="The Broad Institute Genome Sequencing Center for Infectious Disease"/>
            <person name="Wu L."/>
            <person name="Ma J."/>
        </authorList>
    </citation>
    <scope>NUCLEOTIDE SEQUENCE [LARGE SCALE GENOMIC DNA]</scope>
    <source>
        <strain evidence="3">CGMCC 1.16305</strain>
    </source>
</reference>
<gene>
    <name evidence="2" type="ORF">ACFQRG_14550</name>
</gene>
<keyword evidence="1" id="KW-0472">Membrane</keyword>
<sequence>MNQHYYIIVIVAVICLGIFKRVRRNIGWQKFESSRMIVRTVIFTIIGAIFLFESLIHPIALISDIVGIAIGLILAYYGITTTTFEKRGEHWYYRNNPWIGGIVTALFFGRLIYRFYMMYSMTHAGGQNAFQQSNSLQNMTQMSNPWTAGLILIMFAYYAAYFVLLLRKKKGLTETAKGSYNL</sequence>
<feature type="transmembrane region" description="Helical" evidence="1">
    <location>
        <begin position="98"/>
        <end position="116"/>
    </location>
</feature>
<dbReference type="EMBL" id="JBHTCO010000019">
    <property type="protein sequence ID" value="MFC7394173.1"/>
    <property type="molecule type" value="Genomic_DNA"/>
</dbReference>